<dbReference type="InterPro" id="IPR009003">
    <property type="entry name" value="Peptidase_S1_PA"/>
</dbReference>
<comment type="similarity">
    <text evidence="4">Belongs to the peptidase S1 family. CLIP subfamily.</text>
</comment>
<dbReference type="SUPFAM" id="SSF50494">
    <property type="entry name" value="Trypsin-like serine proteases"/>
    <property type="match status" value="1"/>
</dbReference>
<feature type="signal peptide" evidence="6">
    <location>
        <begin position="1"/>
        <end position="20"/>
    </location>
</feature>
<evidence type="ECO:0000256" key="5">
    <source>
        <dbReference type="SAM" id="MobiDB-lite"/>
    </source>
</evidence>
<feature type="compositionally biased region" description="Polar residues" evidence="5">
    <location>
        <begin position="353"/>
        <end position="373"/>
    </location>
</feature>
<evidence type="ECO:0000256" key="1">
    <source>
        <dbReference type="ARBA" id="ARBA00022729"/>
    </source>
</evidence>
<dbReference type="EMBL" id="GBRD01008931">
    <property type="protein sequence ID" value="JAG56890.1"/>
    <property type="molecule type" value="Transcribed_RNA"/>
</dbReference>
<organism evidence="8">
    <name type="scientific">Lygus hesperus</name>
    <name type="common">Western plant bug</name>
    <dbReference type="NCBI Taxonomy" id="30085"/>
    <lineage>
        <taxon>Eukaryota</taxon>
        <taxon>Metazoa</taxon>
        <taxon>Ecdysozoa</taxon>
        <taxon>Arthropoda</taxon>
        <taxon>Hexapoda</taxon>
        <taxon>Insecta</taxon>
        <taxon>Pterygota</taxon>
        <taxon>Neoptera</taxon>
        <taxon>Paraneoptera</taxon>
        <taxon>Hemiptera</taxon>
        <taxon>Heteroptera</taxon>
        <taxon>Panheteroptera</taxon>
        <taxon>Cimicomorpha</taxon>
        <taxon>Miridae</taxon>
        <taxon>Mirini</taxon>
        <taxon>Lygus</taxon>
    </lineage>
</organism>
<dbReference type="InterPro" id="IPR041515">
    <property type="entry name" value="PPAF-2-like_Clip"/>
</dbReference>
<dbReference type="EMBL" id="GBRD01010961">
    <property type="protein sequence ID" value="JAG54863.1"/>
    <property type="molecule type" value="Transcribed_RNA"/>
</dbReference>
<feature type="compositionally biased region" description="Polar residues" evidence="5">
    <location>
        <begin position="89"/>
        <end position="110"/>
    </location>
</feature>
<dbReference type="CDD" id="cd00190">
    <property type="entry name" value="Tryp_SPc"/>
    <property type="match status" value="1"/>
</dbReference>
<keyword evidence="1 6" id="KW-0732">Signal</keyword>
<dbReference type="InterPro" id="IPR043504">
    <property type="entry name" value="Peptidase_S1_PA_chymotrypsin"/>
</dbReference>
<dbReference type="Pfam" id="PF18322">
    <property type="entry name" value="CLIP_1"/>
    <property type="match status" value="1"/>
</dbReference>
<evidence type="ECO:0000256" key="4">
    <source>
        <dbReference type="ARBA" id="ARBA00024195"/>
    </source>
</evidence>
<dbReference type="AlphaFoldDB" id="A0A0K8SNP6"/>
<dbReference type="PANTHER" id="PTHR24256">
    <property type="entry name" value="TRYPTASE-RELATED"/>
    <property type="match status" value="1"/>
</dbReference>
<feature type="chain" id="PRO_5015042091" description="Peptidase S1 domain-containing protein" evidence="6">
    <location>
        <begin position="21"/>
        <end position="490"/>
    </location>
</feature>
<feature type="domain" description="Peptidase S1" evidence="7">
    <location>
        <begin position="136"/>
        <end position="480"/>
    </location>
</feature>
<dbReference type="GO" id="GO:0006508">
    <property type="term" value="P:proteolysis"/>
    <property type="evidence" value="ECO:0007669"/>
    <property type="project" value="InterPro"/>
</dbReference>
<dbReference type="PROSITE" id="PS50240">
    <property type="entry name" value="TRYPSIN_DOM"/>
    <property type="match status" value="1"/>
</dbReference>
<protein>
    <recommendedName>
        <fullName evidence="7">Peptidase S1 domain-containing protein</fullName>
    </recommendedName>
</protein>
<accession>A0A0K8SNP6</accession>
<evidence type="ECO:0000256" key="6">
    <source>
        <dbReference type="SAM" id="SignalP"/>
    </source>
</evidence>
<evidence type="ECO:0000256" key="3">
    <source>
        <dbReference type="ARBA" id="ARBA00023180"/>
    </source>
</evidence>
<name>A0A0K8SNP6_LYGHE</name>
<dbReference type="InterPro" id="IPR001314">
    <property type="entry name" value="Peptidase_S1A"/>
</dbReference>
<dbReference type="FunFam" id="2.40.10.10:FF:000028">
    <property type="entry name" value="Serine protease easter"/>
    <property type="match status" value="1"/>
</dbReference>
<reference evidence="8" key="1">
    <citation type="submission" date="2014-09" db="EMBL/GenBank/DDBJ databases">
        <authorList>
            <person name="Magalhaes I.L.F."/>
            <person name="Oliveira U."/>
            <person name="Santos F.R."/>
            <person name="Vidigal T.H.D.A."/>
            <person name="Brescovit A.D."/>
            <person name="Santos A.J."/>
        </authorList>
    </citation>
    <scope>NUCLEOTIDE SEQUENCE</scope>
</reference>
<proteinExistence type="inferred from homology"/>
<evidence type="ECO:0000256" key="2">
    <source>
        <dbReference type="ARBA" id="ARBA00023157"/>
    </source>
</evidence>
<dbReference type="Gene3D" id="2.40.10.10">
    <property type="entry name" value="Trypsin-like serine proteases"/>
    <property type="match status" value="2"/>
</dbReference>
<sequence>MDKLMLLTCAVLLLAENAFSAVSDDELIANVFQTACKCIPFYQCQNGTQTRDGAGLIQYRLIAPKCNCQCQAITERCCYVPPENIPIDATTTKPIDGPTSTDKPEVTTSGPRKTTTRPRRKPRCGMRRVDLFETRIMGAKNKTKSSEFPWMVAIFHNEENNGNQVKRYMCAGSLIHERVVMTVAHCANQLVPENTVLRAGAWDLSCNEEAYPHQDRIVSQIIMHSQYNARYVTNDVALLVTTTPFKFAMNVDILCLPKIDDVVSDDSCIGAGWGKNETGETTESKTEIPQSIPQTTRRSSIRPYVLDFDFGGGATYHLERGADGIRDVFRLQIDPIETPWWSAKEIVVESERGNPTSKPRSQPRPQQNPTGQYNTSAFQHAMKYVELPTVSRDECESKLQETRLGPYFTLPESVMCAGGVPGKDTCKGDGGSPLICPIKGQPNRYQQVGIVAAGIGCGTDVPGIYADVAFLRPWIDQQVTQLGFIPAYNY</sequence>
<dbReference type="SMART" id="SM00020">
    <property type="entry name" value="Tryp_SPc"/>
    <property type="match status" value="1"/>
</dbReference>
<dbReference type="InterPro" id="IPR051487">
    <property type="entry name" value="Ser/Thr_Proteases_Immune/Dev"/>
</dbReference>
<dbReference type="Pfam" id="PF00089">
    <property type="entry name" value="Trypsin"/>
    <property type="match status" value="2"/>
</dbReference>
<evidence type="ECO:0000313" key="8">
    <source>
        <dbReference type="EMBL" id="JAG54863.1"/>
    </source>
</evidence>
<feature type="region of interest" description="Disordered" evidence="5">
    <location>
        <begin position="89"/>
        <end position="121"/>
    </location>
</feature>
<feature type="region of interest" description="Disordered" evidence="5">
    <location>
        <begin position="351"/>
        <end position="373"/>
    </location>
</feature>
<dbReference type="InterPro" id="IPR001254">
    <property type="entry name" value="Trypsin_dom"/>
</dbReference>
<keyword evidence="3" id="KW-0325">Glycoprotein</keyword>
<feature type="compositionally biased region" description="Polar residues" evidence="5">
    <location>
        <begin position="287"/>
        <end position="296"/>
    </location>
</feature>
<feature type="region of interest" description="Disordered" evidence="5">
    <location>
        <begin position="274"/>
        <end position="296"/>
    </location>
</feature>
<keyword evidence="2" id="KW-1015">Disulfide bond</keyword>
<dbReference type="PRINTS" id="PR00722">
    <property type="entry name" value="CHYMOTRYPSIN"/>
</dbReference>
<evidence type="ECO:0000259" key="7">
    <source>
        <dbReference type="PROSITE" id="PS50240"/>
    </source>
</evidence>
<dbReference type="GO" id="GO:0004252">
    <property type="term" value="F:serine-type endopeptidase activity"/>
    <property type="evidence" value="ECO:0007669"/>
    <property type="project" value="InterPro"/>
</dbReference>